<organism evidence="4 5">
    <name type="scientific">Microbulbifer celer</name>
    <dbReference type="NCBI Taxonomy" id="435905"/>
    <lineage>
        <taxon>Bacteria</taxon>
        <taxon>Pseudomonadati</taxon>
        <taxon>Pseudomonadota</taxon>
        <taxon>Gammaproteobacteria</taxon>
        <taxon>Cellvibrionales</taxon>
        <taxon>Microbulbiferaceae</taxon>
        <taxon>Microbulbifer</taxon>
    </lineage>
</organism>
<gene>
    <name evidence="4" type="ORF">ACFQ2X_14350</name>
</gene>
<dbReference type="PROSITE" id="PS51746">
    <property type="entry name" value="PPM_2"/>
    <property type="match status" value="1"/>
</dbReference>
<evidence type="ECO:0000313" key="4">
    <source>
        <dbReference type="EMBL" id="MFD1217789.1"/>
    </source>
</evidence>
<evidence type="ECO:0000256" key="2">
    <source>
        <dbReference type="SAM" id="Phobius"/>
    </source>
</evidence>
<feature type="compositionally biased region" description="Basic and acidic residues" evidence="1">
    <location>
        <begin position="1"/>
        <end position="10"/>
    </location>
</feature>
<dbReference type="InterPro" id="IPR036457">
    <property type="entry name" value="PPM-type-like_dom_sf"/>
</dbReference>
<dbReference type="InterPro" id="IPR001932">
    <property type="entry name" value="PPM-type_phosphatase-like_dom"/>
</dbReference>
<dbReference type="SMART" id="SM00332">
    <property type="entry name" value="PP2Cc"/>
    <property type="match status" value="1"/>
</dbReference>
<feature type="transmembrane region" description="Helical" evidence="2">
    <location>
        <begin position="316"/>
        <end position="337"/>
    </location>
</feature>
<protein>
    <submittedName>
        <fullName evidence="4">PP2C family protein-serine/threonine phosphatase</fullName>
        <ecNumber evidence="4">3.1.3.16</ecNumber>
    </submittedName>
</protein>
<evidence type="ECO:0000256" key="1">
    <source>
        <dbReference type="SAM" id="MobiDB-lite"/>
    </source>
</evidence>
<keyword evidence="4" id="KW-0378">Hydrolase</keyword>
<keyword evidence="5" id="KW-1185">Reference proteome</keyword>
<keyword evidence="2" id="KW-1133">Transmembrane helix</keyword>
<dbReference type="SUPFAM" id="SSF81606">
    <property type="entry name" value="PP2C-like"/>
    <property type="match status" value="1"/>
</dbReference>
<dbReference type="EC" id="3.1.3.16" evidence="4"/>
<keyword evidence="2" id="KW-0812">Transmembrane</keyword>
<reference evidence="5" key="1">
    <citation type="journal article" date="2019" name="Int. J. Syst. Evol. Microbiol.">
        <title>The Global Catalogue of Microorganisms (GCM) 10K type strain sequencing project: providing services to taxonomists for standard genome sequencing and annotation.</title>
        <authorList>
            <consortium name="The Broad Institute Genomics Platform"/>
            <consortium name="The Broad Institute Genome Sequencing Center for Infectious Disease"/>
            <person name="Wu L."/>
            <person name="Ma J."/>
        </authorList>
    </citation>
    <scope>NUCLEOTIDE SEQUENCE [LARGE SCALE GENOMIC DNA]</scope>
    <source>
        <strain evidence="5">CCUG 54356</strain>
    </source>
</reference>
<proteinExistence type="predicted"/>
<dbReference type="CDD" id="cd00143">
    <property type="entry name" value="PP2Cc"/>
    <property type="match status" value="1"/>
</dbReference>
<name>A0ABW3UE90_9GAMM</name>
<dbReference type="EMBL" id="JBHTLR010000019">
    <property type="protein sequence ID" value="MFD1217789.1"/>
    <property type="molecule type" value="Genomic_DNA"/>
</dbReference>
<evidence type="ECO:0000313" key="5">
    <source>
        <dbReference type="Proteomes" id="UP001597264"/>
    </source>
</evidence>
<feature type="region of interest" description="Disordered" evidence="1">
    <location>
        <begin position="1"/>
        <end position="33"/>
    </location>
</feature>
<accession>A0ABW3UE90</accession>
<dbReference type="RefSeq" id="WP_230438907.1">
    <property type="nucleotide sequence ID" value="NZ_CP087715.1"/>
</dbReference>
<dbReference type="Pfam" id="PF13672">
    <property type="entry name" value="PP2C_2"/>
    <property type="match status" value="1"/>
</dbReference>
<keyword evidence="2" id="KW-0472">Membrane</keyword>
<dbReference type="Gene3D" id="3.60.40.10">
    <property type="entry name" value="PPM-type phosphatase domain"/>
    <property type="match status" value="1"/>
</dbReference>
<dbReference type="Proteomes" id="UP001597264">
    <property type="component" value="Unassembled WGS sequence"/>
</dbReference>
<comment type="caution">
    <text evidence="4">The sequence shown here is derived from an EMBL/GenBank/DDBJ whole genome shotgun (WGS) entry which is preliminary data.</text>
</comment>
<feature type="domain" description="PPM-type phosphatase" evidence="3">
    <location>
        <begin position="24"/>
        <end position="279"/>
    </location>
</feature>
<evidence type="ECO:0000259" key="3">
    <source>
        <dbReference type="PROSITE" id="PS51746"/>
    </source>
</evidence>
<dbReference type="SMART" id="SM00331">
    <property type="entry name" value="PP2C_SIG"/>
    <property type="match status" value="1"/>
</dbReference>
<dbReference type="GO" id="GO:0004722">
    <property type="term" value="F:protein serine/threonine phosphatase activity"/>
    <property type="evidence" value="ECO:0007669"/>
    <property type="project" value="UniProtKB-EC"/>
</dbReference>
<sequence>MNEARVRERPSGVSHPATGAMPRSAGATHTGYRRDQNEDAFWGDEERGVWVVADGLGGHQAGEIASQTVVEEIQRSSATDRHYEQALRRAHALLAGEESSTAMGTTAVVIAEDGDYFHIYWVGDSRAYLWTPAENATSQAPETATANADTVLRADQSRADAPGGQLQQLTIDHSYVQMLVDSGAINADEAANHPNRHVITRCIGGSTNPQLEIDRASFSWKPGQKLLLCSDGLSNEVDEDLIKGILAGNADNQRAVDLLIAAALDGGGRDNVTVQLISAPEPLKPDSQNQMHLTDETLAESRQFPTIDGKLSGRTATIALVCLAGLAAAAVAAWQWISGN</sequence>